<keyword evidence="3" id="KW-1185">Reference proteome</keyword>
<feature type="domain" description="NmrA-like" evidence="1">
    <location>
        <begin position="6"/>
        <end position="235"/>
    </location>
</feature>
<gene>
    <name evidence="2" type="ORF">I5731_13025</name>
</gene>
<evidence type="ECO:0000313" key="3">
    <source>
        <dbReference type="Proteomes" id="UP000631694"/>
    </source>
</evidence>
<dbReference type="CDD" id="cd05269">
    <property type="entry name" value="TMR_SDR_a"/>
    <property type="match status" value="1"/>
</dbReference>
<dbReference type="Pfam" id="PF05368">
    <property type="entry name" value="NmrA"/>
    <property type="match status" value="1"/>
</dbReference>
<accession>A0A931I2R0</accession>
<name>A0A931I2R0_9HYPH</name>
<dbReference type="RefSeq" id="WP_197311838.1">
    <property type="nucleotide sequence ID" value="NZ_JADZLT010000051.1"/>
</dbReference>
<dbReference type="Gene3D" id="3.90.25.10">
    <property type="entry name" value="UDP-galactose 4-epimerase, domain 1"/>
    <property type="match status" value="1"/>
</dbReference>
<organism evidence="2 3">
    <name type="scientific">Methylobrevis albus</name>
    <dbReference type="NCBI Taxonomy" id="2793297"/>
    <lineage>
        <taxon>Bacteria</taxon>
        <taxon>Pseudomonadati</taxon>
        <taxon>Pseudomonadota</taxon>
        <taxon>Alphaproteobacteria</taxon>
        <taxon>Hyphomicrobiales</taxon>
        <taxon>Pleomorphomonadaceae</taxon>
        <taxon>Methylobrevis</taxon>
    </lineage>
</organism>
<comment type="caution">
    <text evidence="2">The sequence shown here is derived from an EMBL/GenBank/DDBJ whole genome shotgun (WGS) entry which is preliminary data.</text>
</comment>
<dbReference type="InterPro" id="IPR036291">
    <property type="entry name" value="NAD(P)-bd_dom_sf"/>
</dbReference>
<dbReference type="Gene3D" id="3.40.50.720">
    <property type="entry name" value="NAD(P)-binding Rossmann-like Domain"/>
    <property type="match status" value="1"/>
</dbReference>
<dbReference type="PANTHER" id="PTHR47129:SF1">
    <property type="entry name" value="NMRA-LIKE DOMAIN-CONTAINING PROTEIN"/>
    <property type="match status" value="1"/>
</dbReference>
<evidence type="ECO:0000259" key="1">
    <source>
        <dbReference type="Pfam" id="PF05368"/>
    </source>
</evidence>
<dbReference type="Proteomes" id="UP000631694">
    <property type="component" value="Unassembled WGS sequence"/>
</dbReference>
<dbReference type="PANTHER" id="PTHR47129">
    <property type="entry name" value="QUINONE OXIDOREDUCTASE 2"/>
    <property type="match status" value="1"/>
</dbReference>
<proteinExistence type="predicted"/>
<protein>
    <submittedName>
        <fullName evidence="2">SDR family oxidoreductase</fullName>
    </submittedName>
</protein>
<dbReference type="InterPro" id="IPR052718">
    <property type="entry name" value="NmrA-type_oxidoreductase"/>
</dbReference>
<dbReference type="SUPFAM" id="SSF51735">
    <property type="entry name" value="NAD(P)-binding Rossmann-fold domains"/>
    <property type="match status" value="1"/>
</dbReference>
<sequence length="297" mass="30282">MTETLTLFVTGAGGHFGRRVVDLLLEKGGATIVAGSRDPGKLAGLGAAGAELRKADFDDAASLDAAFAGVDRLLIVSTDALGQPGLRLAQHRAAVDAAVRAGVQHIVYTSMPQPEPGNPVLFAPDHYGTEQAIEASGIPFTILRNSWYVENLYGVLPGLLASGTWYTSAGDGRTAFVSRDDLAAAAAAALRDPPAGNVRLTLTGTAALTNREIAAVVTDVFGKPVTVVDVDDAALAAGMAAAGLPDFLIPLLVSFDANTRAGGLAEVTDAIERLTGSAPASLETVLRRDAAGLGLGG</sequence>
<dbReference type="EMBL" id="JADZLT010000051">
    <property type="protein sequence ID" value="MBH0238752.1"/>
    <property type="molecule type" value="Genomic_DNA"/>
</dbReference>
<dbReference type="InterPro" id="IPR008030">
    <property type="entry name" value="NmrA-like"/>
</dbReference>
<evidence type="ECO:0000313" key="2">
    <source>
        <dbReference type="EMBL" id="MBH0238752.1"/>
    </source>
</evidence>
<dbReference type="AlphaFoldDB" id="A0A931I2R0"/>
<reference evidence="2" key="1">
    <citation type="submission" date="2020-12" db="EMBL/GenBank/DDBJ databases">
        <title>Methylobrevis albus sp. nov., isolated from fresh water lack sediment.</title>
        <authorList>
            <person name="Zou Q."/>
        </authorList>
    </citation>
    <scope>NUCLEOTIDE SEQUENCE</scope>
    <source>
        <strain evidence="2">L22</strain>
    </source>
</reference>